<dbReference type="InterPro" id="IPR006162">
    <property type="entry name" value="Ppantetheine_attach_site"/>
</dbReference>
<sequence>MATSPDKIVDALRTSMKETERLRQQNQELVAAGHEPVAIVGMGCHLPGGVRTPDQFWQLVSSGGVAVSGFPTDRGWDLDALFDADPDRPGTVYTRHGGFLDDVAGFDAEFFGISPREAVAMDPQQRLLLHTSWETLERAGIDPATLHGSRTGVYIGTAFQDYATRVRPADLKEYEGYFLTSGAASVLSGRIAYTLGLEGPAVTFDTACSASLVAIHAACQALRRDECSLALAGGVTVMTTPAQLQGFSRQRGLSADGLCRSFAAAADGTGLSEGVGVLLLERLSDARRLGHRVLAVVRGSATNQDGASNGLSAPNGPAQERVIRQALSDARLAPSEVDAVEAHGTATTLGDPIEAQALLATYGRDRDDRLWLGSVKSNVGHTQAAAGVVGVIKMVLAMRHGVLPRTLHVDEPTPHVDWSSGRVELLTRATEWPETGRPRRAGVSSFGISGTNAHVILEQAPTGDTPRALAATPPEVIPWVLSARGQDALRDQARNLLSWLDDHDSLTAADVGHALATTRSVFSHAAAVVAGSGEELVQGLTALAEDRPDPRVTLRGAARGKLGFLFTGQGSQRVGTGRELYRSHPVFARALDAVFAALDPHLDRPLREVMFEAEGTGGALDRTEYTQPALFALEVALFRLFAHWGVRPDQVAGHSIGEVAAAHVAGVLSLPDAATLVAARGRLMQALPEGGAMTAVQATEEEVAPLVAERADRIGLAAVNGPASLVVSGEAAAVREVGAHFAALGRKTKELTVSHAFHSPLVDAMLPEFRRVVSALSFHAPDIAVVSTLTSEEVTAEEIRTPEYWVRHVRGTVRFADALRVMEAEGVHTFLELGPDGVLSAMGRDTLSGAADVTPALRADRAEQLCVTTALAGLHGRGVAVDWNAFYDVSGGQPAELPSYPFRLGRHWLNAPASSEVVGSAGLSAGGHPLLGARVSLADEDELVFTGRLSTSAHAWIADHKVFDRTVLPGTAYLELALHAGERVGLDRVEELTFHTPLVLPEREAVTLQMRVGAAAESGQRTLNLHSRADGGADGEPWTLHATGVLAAATASAAGNLATWPPSGARPLDVGGLYPLMAETGLDYGPVFQGLRAAWRRGDELFVEACLPGDAAAEDFGVHPALLDSALHGVALDVVLPGWDRARLPFAWRGVTRYATGAPVLRVRLAPVGEDAVSVMATDETGEPVLSAEALVLRPAGRDRIGAAGSAAHDRLFQLSWETLAPAAADTTAPSSWAVVAAEDDVPLSRLAVAPRAVHRDLDSLGRATAAGQEAPDAVLVPCHAGTLAAADRPDAVRAAAHRVLGVVQAWLADERFAGRRLVLLTRRAVAVGTEDVLDLAHSAVWGLVRSAQSENPGRFVLVDLDGEEDSYRLLAAALASGEPQLAVRAGALRVPRMTRPRRERALPVPSTPAWRLGVGSGGTLDHLALAAHPEATGPLAPGQVRVAVRAAGLNFRDALNALGMYPGEPGPLGVEGAGVVGEVGPGVTSVAPGDRVLGMIFGGIGPVAVTDERLLARVPDGWSFAAAASVPAVFLTAYYALTELADLRPGQSVLVHAATGGVGTAAVQLARHLGAEVYATAGPAKWGALRAMGLDEAHIASSRTLEFEEKFRRTSVGRGVDVVLDSLAGEFVDASLRLLSPGGRFLEMGKTDVRDAAVVAAEHDGAAYRAFDLVDAGPDRIRTMLDEVLGLFGRDVLRLPPLTTWDVRHAAEAFRFVSQARHIGKVVLTVPSGLDPEGTVLVTGGTGALGSAVARRLVERHGVKHLTLAARRGAEAPGADALVAELTARGAVVTLAACDVTDRAALRRLLDSVPAAHPLTGVVHTAGVLDDGVLAALTPGRLDTVLRPKADAALLLDEFTRDADLSAFVLFSSTAGVLGGAGQANYAAGNTVLDSLAAHRAAVGLPALSLAWGPWADSGSMLGGLGDVDLARLGRTGLVPLSDAEGLDLFDAALASGEAALIPARVDGSALRRIPAEETPPVLRGLVRAPKRRAGRGAARPAAAAALRERLAARTGAEREEIVLDLVRTHAAAVLGHADGATVVSGLTFKELGFDSLTAVELRNRLAGAVGAPLSSTLIFDHPTPTALARHLETELLGAAPVEAGAAATPAARPVDDDPVAIVSMSCRYPGGIATPEDLWRLVIDESDVVSPFPDDRGWDVESLYDPDATRPGTTYVRVGGFLDDAARFDAELFGISPREALAMDPQQRLLLETSWEVLERAEIDPTSLKGSSVGVFIGAASQGYPSDPRQTPDDLGGYLLTGSTASVMSGRIAYVFGVEGPAVTIDTACSSSLVALHMAAQALRQGECSLAVAGGAAVMAAPDIFLEFSRQRGLSPDGRCKAFAASADGTGWGEGIGTILLERLSDARRNGHPVLALVRGSAINSDGASNGLTAPNGPSQQRVIRQALANARLSGGDVDVVEAHGTGTKLGDPIEAQALAATYGRDREKDRPLRLGSVKSNIGHTQAAAGMAGVIKMVTAMRHGTLPRTLHVDRPTPEIEWADSGLSLLTETVRWPETGQPRRAAVSSFGISGTNAHVIIEQAPPPAAGPGPAPDAVAPLPVVPWTLSGKSAGALRAQADRLLSRLRERPGFEVEGIGRSLATTRATLDHRAVILGDGAEAMLAGLTALAGDRDLDSVVRGRERGRGRTVFVFSGQGSQWPGMAAELLDGSEVFAARIRECEAALAPFVDWSLTALLRRADDAPSLDRVDVVQPALFSVMVSLAALWQSLGVRPNAVMGHSQGEIAAACVAGALSLDDAARTVALRSKALAAMSGEGGMMSVALGEDDISRLVTRWEGRLSVASVNGASSTVVSGDPDALQELERRCKLDGTRTRTLPVDYASHSPQVERVRERLLRELAPIAPRPAEVPFYSTVTGTELDTTALDADYWYRNLRETVHLERVTRLLLERGFDVFVEASPHPVLTMAIQETMEAANAPDGQAVGSLRRGDGGLGRFLTSAAELHTRGLPVDWPALFRGPRGGAGELPTYPFGGERYWLERSGGPGDMASAGLGPAHHPLLGAVVALPGSAGTILAGRLSTRAQPWLADHTVLDTVLLPGTALAELALRAAEETGCDTVEELTLLEPLVLDGDGGVQLRVTVEEGDEAGRRSVEVHSRPEAAPEDAPWARHAVGVLGTGPSAPPDAPRDATTPWPPPDAEPVALDDGYTALAAAGLGYGPAFQGLRTVLRHGQDLFAEVSLPDAEQARHYGVHPALFDAALHAIVLGGLVGEVTEPLLPYAWKGVRLHAPGAASLRVRLSPAGPRTVSLTATDASGAPVLSVDSLMVRPVSPGGIENARGGHHRSLFRVTGERLALPASAAPVAGTWAVLGPEAAPLGGAPQATGVRCERYGDLAALAEALASGAEPPEVVLVPFASGTRHGTDPAGSVRSATHRALARIRAWLADERFAASRLVFVTRHAVAATADDGAPRDLTHAPLWGLVRSAQSEHPGQFCLLDTDDDEASRRVLAAAVASGEPQLVLRRGLALAPRLSRVPSVPQEAADRPLAAEGTVLITGGTGGLGALLARHLVARHGVRGLLLTSRGGPAAAGAAELEAELVALGARVTVAACDVADREALASLLGRVPAEHPLTAVVHAAGALDDTVLTSLTPERVDTVLRPKVDGALNLHELTRDAGLAAFVLFSSAAGVLGTAGQGGYAAANTFLDALAHDRRAAGLPGTSLAWGLWERRSGLTDGLSDQDLRRMARSGVGRLPTDEGLALFDAALRAPEALLVPMRLDIAAVSAASEAAPLPSVLRALVRAGRRRGGSGTASGPVQPFGERVAALPPEERDRSFLRLVREQAATVLGLASAEAVQDSRGFLQMGFDSLTAVELRGRLSTATGLRLPSTLVFDHPTPAETARYLRERLFPESRPLTGQEAREQEFREALATIPIARLRQSGLLADLLRLAGVDEDPRDTTDGEQPGFDDMNVDDLVRSAFGGDKS</sequence>
<dbReference type="InterPro" id="IPR016039">
    <property type="entry name" value="Thiolase-like"/>
</dbReference>
<dbReference type="Proteomes" id="UP000253741">
    <property type="component" value="Unassembled WGS sequence"/>
</dbReference>
<dbReference type="Pfam" id="PF08240">
    <property type="entry name" value="ADH_N"/>
    <property type="match status" value="1"/>
</dbReference>
<dbReference type="CDD" id="cd05195">
    <property type="entry name" value="enoyl_red"/>
    <property type="match status" value="1"/>
</dbReference>
<dbReference type="SUPFAM" id="SSF53901">
    <property type="entry name" value="Thiolase-like"/>
    <property type="match status" value="2"/>
</dbReference>
<evidence type="ECO:0000256" key="2">
    <source>
        <dbReference type="ARBA" id="ARBA00004792"/>
    </source>
</evidence>
<dbReference type="GO" id="GO:0016491">
    <property type="term" value="F:oxidoreductase activity"/>
    <property type="evidence" value="ECO:0007669"/>
    <property type="project" value="InterPro"/>
</dbReference>
<dbReference type="SUPFAM" id="SSF50129">
    <property type="entry name" value="GroES-like"/>
    <property type="match status" value="1"/>
</dbReference>
<feature type="active site" description="Proton donor; for dehydratase activity" evidence="9">
    <location>
        <position position="3215"/>
    </location>
</feature>
<dbReference type="SMART" id="SM00822">
    <property type="entry name" value="PKS_KR"/>
    <property type="match status" value="2"/>
</dbReference>
<evidence type="ECO:0000256" key="5">
    <source>
        <dbReference type="ARBA" id="ARBA00022679"/>
    </source>
</evidence>
<dbReference type="SUPFAM" id="SSF52151">
    <property type="entry name" value="FabD/lysophospholipase-like"/>
    <property type="match status" value="2"/>
</dbReference>
<evidence type="ECO:0000313" key="15">
    <source>
        <dbReference type="Proteomes" id="UP000253741"/>
    </source>
</evidence>
<dbReference type="EMBL" id="QQNA01000009">
    <property type="protein sequence ID" value="RDG39792.1"/>
    <property type="molecule type" value="Genomic_DNA"/>
</dbReference>
<feature type="domain" description="Ketosynthase family 3 (KS3)" evidence="12">
    <location>
        <begin position="34"/>
        <end position="459"/>
    </location>
</feature>
<dbReference type="InterPro" id="IPR009081">
    <property type="entry name" value="PP-bd_ACP"/>
</dbReference>
<dbReference type="PANTHER" id="PTHR43775:SF51">
    <property type="entry name" value="INACTIVE PHENOLPHTHIOCEROL SYNTHESIS POLYKETIDE SYNTHASE TYPE I PKS1-RELATED"/>
    <property type="match status" value="1"/>
</dbReference>
<feature type="domain" description="Ketosynthase family 3 (KS3)" evidence="12">
    <location>
        <begin position="2114"/>
        <end position="2540"/>
    </location>
</feature>
<reference evidence="14 15" key="1">
    <citation type="submission" date="2018-07" db="EMBL/GenBank/DDBJ databases">
        <title>Streptomyces species from bats.</title>
        <authorList>
            <person name="Dunlap C."/>
        </authorList>
    </citation>
    <scope>NUCLEOTIDE SEQUENCE [LARGE SCALE GENOMIC DNA]</scope>
    <source>
        <strain evidence="14 15">AC230</strain>
    </source>
</reference>
<dbReference type="InterPro" id="IPR014030">
    <property type="entry name" value="Ketoacyl_synth_N"/>
</dbReference>
<dbReference type="OrthoDB" id="9778690at2"/>
<organism evidence="14 15">
    <name type="scientific">Streptomyces corynorhini</name>
    <dbReference type="NCBI Taxonomy" id="2282652"/>
    <lineage>
        <taxon>Bacteria</taxon>
        <taxon>Bacillati</taxon>
        <taxon>Actinomycetota</taxon>
        <taxon>Actinomycetes</taxon>
        <taxon>Kitasatosporales</taxon>
        <taxon>Streptomycetaceae</taxon>
        <taxon>Streptomyces</taxon>
    </lineage>
</organism>
<dbReference type="Pfam" id="PF08659">
    <property type="entry name" value="KR"/>
    <property type="match status" value="2"/>
</dbReference>
<dbReference type="InterPro" id="IPR036291">
    <property type="entry name" value="NAD(P)-bd_dom_sf"/>
</dbReference>
<feature type="active site" description="Proton acceptor; for dehydratase activity" evidence="9">
    <location>
        <position position="3047"/>
    </location>
</feature>
<evidence type="ECO:0000256" key="3">
    <source>
        <dbReference type="ARBA" id="ARBA00022450"/>
    </source>
</evidence>
<dbReference type="GO" id="GO:0004315">
    <property type="term" value="F:3-oxoacyl-[acyl-carrier-protein] synthase activity"/>
    <property type="evidence" value="ECO:0007669"/>
    <property type="project" value="InterPro"/>
</dbReference>
<dbReference type="Gene3D" id="3.40.50.11460">
    <property type="match status" value="1"/>
</dbReference>
<evidence type="ECO:0000259" key="12">
    <source>
        <dbReference type="PROSITE" id="PS52004"/>
    </source>
</evidence>
<feature type="region of interest" description="C-terminal hotdog fold" evidence="9">
    <location>
        <begin position="1065"/>
        <end position="1202"/>
    </location>
</feature>
<feature type="region of interest" description="Disordered" evidence="10">
    <location>
        <begin position="3102"/>
        <end position="3155"/>
    </location>
</feature>
<dbReference type="GO" id="GO:0033068">
    <property type="term" value="P:macrolide biosynthetic process"/>
    <property type="evidence" value="ECO:0007669"/>
    <property type="project" value="UniProtKB-ARBA"/>
</dbReference>
<dbReference type="InterPro" id="IPR042104">
    <property type="entry name" value="PKS_dehydratase_sf"/>
</dbReference>
<dbReference type="InterPro" id="IPR055123">
    <property type="entry name" value="SpnB-like_Rossmann"/>
</dbReference>
<dbReference type="InterPro" id="IPR016036">
    <property type="entry name" value="Malonyl_transacylase_ACP-bd"/>
</dbReference>
<keyword evidence="8" id="KW-0012">Acyltransferase</keyword>
<dbReference type="InterPro" id="IPR049552">
    <property type="entry name" value="PKS_DH_N"/>
</dbReference>
<feature type="active site" description="Proton donor; for dehydratase activity" evidence="9">
    <location>
        <position position="1124"/>
    </location>
</feature>
<keyword evidence="15" id="KW-1185">Reference proteome</keyword>
<dbReference type="CDD" id="cd00833">
    <property type="entry name" value="PKS"/>
    <property type="match status" value="2"/>
</dbReference>
<dbReference type="FunFam" id="1.10.1200.10:FF:000007">
    <property type="entry name" value="Probable polyketide synthase pks17"/>
    <property type="match status" value="2"/>
</dbReference>
<protein>
    <submittedName>
        <fullName evidence="14">SDR family NAD(P)-dependent oxidoreductase</fullName>
    </submittedName>
</protein>
<dbReference type="PROSITE" id="PS52019">
    <property type="entry name" value="PKS_MFAS_DH"/>
    <property type="match status" value="2"/>
</dbReference>
<dbReference type="InterPro" id="IPR013154">
    <property type="entry name" value="ADH-like_N"/>
</dbReference>
<dbReference type="SUPFAM" id="SSF51735">
    <property type="entry name" value="NAD(P)-binding Rossmann-fold domains"/>
    <property type="match status" value="5"/>
</dbReference>
<dbReference type="InterPro" id="IPR050091">
    <property type="entry name" value="PKS_NRPS_Biosynth_Enz"/>
</dbReference>
<dbReference type="Pfam" id="PF02801">
    <property type="entry name" value="Ketoacyl-synt_C"/>
    <property type="match status" value="2"/>
</dbReference>
<dbReference type="PANTHER" id="PTHR43775">
    <property type="entry name" value="FATTY ACID SYNTHASE"/>
    <property type="match status" value="1"/>
</dbReference>
<comment type="pathway">
    <text evidence="2">Antibiotic biosynthesis.</text>
</comment>
<dbReference type="Pfam" id="PF21089">
    <property type="entry name" value="PKS_DH_N"/>
    <property type="match status" value="2"/>
</dbReference>
<evidence type="ECO:0000259" key="13">
    <source>
        <dbReference type="PROSITE" id="PS52019"/>
    </source>
</evidence>
<dbReference type="FunFam" id="3.90.180.10:FF:000032">
    <property type="entry name" value="Probable polyketide synthase pks1"/>
    <property type="match status" value="1"/>
</dbReference>
<dbReference type="PROSITE" id="PS50075">
    <property type="entry name" value="CARRIER"/>
    <property type="match status" value="2"/>
</dbReference>
<feature type="domain" description="Carrier" evidence="11">
    <location>
        <begin position="3791"/>
        <end position="3866"/>
    </location>
</feature>
<comment type="cofactor">
    <cofactor evidence="1">
        <name>pantetheine 4'-phosphate</name>
        <dbReference type="ChEBI" id="CHEBI:47942"/>
    </cofactor>
</comment>
<dbReference type="InterPro" id="IPR020843">
    <property type="entry name" value="ER"/>
</dbReference>
<dbReference type="InterPro" id="IPR016035">
    <property type="entry name" value="Acyl_Trfase/lysoPLipase"/>
</dbReference>
<dbReference type="Pfam" id="PF16197">
    <property type="entry name" value="KAsynt_C_assoc"/>
    <property type="match status" value="2"/>
</dbReference>
<dbReference type="Gene3D" id="3.90.180.10">
    <property type="entry name" value="Medium-chain alcohol dehydrogenases, catalytic domain"/>
    <property type="match status" value="1"/>
</dbReference>
<dbReference type="SMART" id="SM00829">
    <property type="entry name" value="PKS_ER"/>
    <property type="match status" value="1"/>
</dbReference>
<dbReference type="InterPro" id="IPR014043">
    <property type="entry name" value="Acyl_transferase_dom"/>
</dbReference>
<dbReference type="Pfam" id="PF00550">
    <property type="entry name" value="PP-binding"/>
    <property type="match status" value="2"/>
</dbReference>
<dbReference type="InterPro" id="IPR032821">
    <property type="entry name" value="PKS_assoc"/>
</dbReference>
<dbReference type="PROSITE" id="PS00606">
    <property type="entry name" value="KS3_1"/>
    <property type="match status" value="2"/>
</dbReference>
<keyword evidence="4" id="KW-0597">Phosphoprotein</keyword>
<dbReference type="PROSITE" id="PS00012">
    <property type="entry name" value="PHOSPHOPANTETHEINE"/>
    <property type="match status" value="2"/>
</dbReference>
<feature type="region of interest" description="N-terminal hotdog fold" evidence="9">
    <location>
        <begin position="928"/>
        <end position="1053"/>
    </location>
</feature>
<dbReference type="SMART" id="SM00823">
    <property type="entry name" value="PKS_PP"/>
    <property type="match status" value="2"/>
</dbReference>
<evidence type="ECO:0000256" key="4">
    <source>
        <dbReference type="ARBA" id="ARBA00022553"/>
    </source>
</evidence>
<dbReference type="FunFam" id="3.40.47.10:FF:000019">
    <property type="entry name" value="Polyketide synthase type I"/>
    <property type="match status" value="2"/>
</dbReference>
<dbReference type="InterPro" id="IPR020841">
    <property type="entry name" value="PKS_Beta-ketoAc_synthase_dom"/>
</dbReference>
<dbReference type="FunFam" id="3.40.366.10:FF:000002">
    <property type="entry name" value="Probable polyketide synthase 2"/>
    <property type="match status" value="2"/>
</dbReference>
<dbReference type="FunFam" id="3.40.50.720:FF:000209">
    <property type="entry name" value="Polyketide synthase Pks12"/>
    <property type="match status" value="1"/>
</dbReference>
<keyword evidence="5" id="KW-0808">Transferase</keyword>
<feature type="region of interest" description="Disordered" evidence="10">
    <location>
        <begin position="3911"/>
        <end position="3943"/>
    </location>
</feature>
<dbReference type="Gene3D" id="1.10.1200.10">
    <property type="entry name" value="ACP-like"/>
    <property type="match status" value="2"/>
</dbReference>
<dbReference type="Gene3D" id="3.40.366.10">
    <property type="entry name" value="Malonyl-Coenzyme A Acyl Carrier Protein, domain 2"/>
    <property type="match status" value="2"/>
</dbReference>
<dbReference type="InterPro" id="IPR036736">
    <property type="entry name" value="ACP-like_sf"/>
</dbReference>
<dbReference type="InterPro" id="IPR020807">
    <property type="entry name" value="PKS_DH"/>
</dbReference>
<feature type="active site" description="Proton acceptor; for dehydratase activity" evidence="9">
    <location>
        <position position="960"/>
    </location>
</feature>
<dbReference type="SMART" id="SM00827">
    <property type="entry name" value="PKS_AT"/>
    <property type="match status" value="2"/>
</dbReference>
<keyword evidence="3" id="KW-0596">Phosphopantetheine</keyword>
<feature type="domain" description="Carrier" evidence="11">
    <location>
        <begin position="2018"/>
        <end position="2093"/>
    </location>
</feature>
<dbReference type="SMART" id="SM01294">
    <property type="entry name" value="PKS_PP_betabranch"/>
    <property type="match status" value="2"/>
</dbReference>
<dbReference type="InterPro" id="IPR011032">
    <property type="entry name" value="GroES-like_sf"/>
</dbReference>
<dbReference type="Gene3D" id="3.40.47.10">
    <property type="match status" value="2"/>
</dbReference>
<dbReference type="Gene3D" id="3.30.70.3290">
    <property type="match status" value="2"/>
</dbReference>
<dbReference type="CDD" id="cd08956">
    <property type="entry name" value="KR_3_FAS_SDR_x"/>
    <property type="match status" value="2"/>
</dbReference>
<feature type="domain" description="PKS/mFAS DH" evidence="13">
    <location>
        <begin position="928"/>
        <end position="1202"/>
    </location>
</feature>
<dbReference type="InterPro" id="IPR049551">
    <property type="entry name" value="PKS_DH_C"/>
</dbReference>
<dbReference type="GO" id="GO:0031177">
    <property type="term" value="F:phosphopantetheine binding"/>
    <property type="evidence" value="ECO:0007669"/>
    <property type="project" value="InterPro"/>
</dbReference>
<dbReference type="SUPFAM" id="SSF55048">
    <property type="entry name" value="Probable ACP-binding domain of malonyl-CoA ACP transacylase"/>
    <property type="match status" value="2"/>
</dbReference>
<evidence type="ECO:0000313" key="14">
    <source>
        <dbReference type="EMBL" id="RDG39792.1"/>
    </source>
</evidence>
<dbReference type="Gene3D" id="3.10.129.110">
    <property type="entry name" value="Polyketide synthase dehydratase"/>
    <property type="match status" value="2"/>
</dbReference>
<dbReference type="Pfam" id="PF08990">
    <property type="entry name" value="Docking"/>
    <property type="match status" value="1"/>
</dbReference>
<dbReference type="RefSeq" id="WP_114621875.1">
    <property type="nucleotide sequence ID" value="NZ_QQNA01000009.1"/>
</dbReference>
<gene>
    <name evidence="14" type="ORF">DVH02_01770</name>
</gene>
<comment type="caution">
    <text evidence="14">The sequence shown here is derived from an EMBL/GenBank/DDBJ whole genome shotgun (WGS) entry which is preliminary data.</text>
</comment>
<dbReference type="InterPro" id="IPR049900">
    <property type="entry name" value="PKS_mFAS_DH"/>
</dbReference>
<evidence type="ECO:0000256" key="10">
    <source>
        <dbReference type="SAM" id="MobiDB-lite"/>
    </source>
</evidence>
<evidence type="ECO:0000256" key="9">
    <source>
        <dbReference type="PROSITE-ProRule" id="PRU01363"/>
    </source>
</evidence>
<dbReference type="InterPro" id="IPR013968">
    <property type="entry name" value="PKS_KR"/>
</dbReference>
<dbReference type="Pfam" id="PF13602">
    <property type="entry name" value="ADH_zinc_N_2"/>
    <property type="match status" value="1"/>
</dbReference>
<name>A0A370BGK6_9ACTN</name>
<accession>A0A370BGK6</accession>
<keyword evidence="6" id="KW-0045">Antibiotic biosynthesis</keyword>
<dbReference type="Pfam" id="PF22953">
    <property type="entry name" value="SpnB_Rossmann"/>
    <property type="match status" value="2"/>
</dbReference>
<evidence type="ECO:0000256" key="7">
    <source>
        <dbReference type="ARBA" id="ARBA00023268"/>
    </source>
</evidence>
<dbReference type="InterPro" id="IPR015083">
    <property type="entry name" value="NorB/c/GfsB-D-like_docking"/>
</dbReference>
<dbReference type="SUPFAM" id="SSF47336">
    <property type="entry name" value="ACP-like"/>
    <property type="match status" value="2"/>
</dbReference>
<dbReference type="SMART" id="SM00826">
    <property type="entry name" value="PKS_DH"/>
    <property type="match status" value="2"/>
</dbReference>
<keyword evidence="7" id="KW-0511">Multifunctional enzyme</keyword>
<proteinExistence type="predicted"/>
<dbReference type="Gene3D" id="3.40.50.720">
    <property type="entry name" value="NAD(P)-binding Rossmann-like Domain"/>
    <property type="match status" value="2"/>
</dbReference>
<dbReference type="PROSITE" id="PS52004">
    <property type="entry name" value="KS3_2"/>
    <property type="match status" value="2"/>
</dbReference>
<dbReference type="Pfam" id="PF00698">
    <property type="entry name" value="Acyl_transf_1"/>
    <property type="match status" value="2"/>
</dbReference>
<evidence type="ECO:0000256" key="6">
    <source>
        <dbReference type="ARBA" id="ARBA00023194"/>
    </source>
</evidence>
<dbReference type="InterPro" id="IPR014031">
    <property type="entry name" value="Ketoacyl_synth_C"/>
</dbReference>
<dbReference type="InterPro" id="IPR018201">
    <property type="entry name" value="Ketoacyl_synth_AS"/>
</dbReference>
<evidence type="ECO:0000259" key="11">
    <source>
        <dbReference type="PROSITE" id="PS50075"/>
    </source>
</evidence>
<evidence type="ECO:0000256" key="1">
    <source>
        <dbReference type="ARBA" id="ARBA00001957"/>
    </source>
</evidence>
<dbReference type="InterPro" id="IPR057326">
    <property type="entry name" value="KR_dom"/>
</dbReference>
<dbReference type="SMART" id="SM00825">
    <property type="entry name" value="PKS_KS"/>
    <property type="match status" value="2"/>
</dbReference>
<dbReference type="Pfam" id="PF00109">
    <property type="entry name" value="ketoacyl-synt"/>
    <property type="match status" value="2"/>
</dbReference>
<feature type="domain" description="PKS/mFAS DH" evidence="13">
    <location>
        <begin position="3015"/>
        <end position="3293"/>
    </location>
</feature>
<evidence type="ECO:0000256" key="8">
    <source>
        <dbReference type="ARBA" id="ARBA00023315"/>
    </source>
</evidence>
<dbReference type="GO" id="GO:0006633">
    <property type="term" value="P:fatty acid biosynthetic process"/>
    <property type="evidence" value="ECO:0007669"/>
    <property type="project" value="InterPro"/>
</dbReference>
<dbReference type="InterPro" id="IPR001227">
    <property type="entry name" value="Ac_transferase_dom_sf"/>
</dbReference>
<dbReference type="InterPro" id="IPR020806">
    <property type="entry name" value="PKS_PP-bd"/>
</dbReference>
<dbReference type="GO" id="GO:0004312">
    <property type="term" value="F:fatty acid synthase activity"/>
    <property type="evidence" value="ECO:0007669"/>
    <property type="project" value="TreeGrafter"/>
</dbReference>
<dbReference type="Pfam" id="PF14765">
    <property type="entry name" value="PS-DH"/>
    <property type="match status" value="2"/>
</dbReference>
<feature type="region of interest" description="C-terminal hotdog fold" evidence="9">
    <location>
        <begin position="3156"/>
        <end position="3293"/>
    </location>
</feature>
<feature type="compositionally biased region" description="Basic and acidic residues" evidence="10">
    <location>
        <begin position="3104"/>
        <end position="3118"/>
    </location>
</feature>
<feature type="region of interest" description="N-terminal hotdog fold" evidence="9">
    <location>
        <begin position="3015"/>
        <end position="3140"/>
    </location>
</feature>